<gene>
    <name evidence="1" type="ORF">BIW11_06530</name>
</gene>
<evidence type="ECO:0000313" key="1">
    <source>
        <dbReference type="EMBL" id="OQR78245.1"/>
    </source>
</evidence>
<keyword evidence="2" id="KW-1185">Reference proteome</keyword>
<reference evidence="1 2" key="1">
    <citation type="journal article" date="2017" name="Gigascience">
        <title>Draft genome of the honey bee ectoparasitic mite, Tropilaelaps mercedesae, is shaped by the parasitic life history.</title>
        <authorList>
            <person name="Dong X."/>
            <person name="Armstrong S.D."/>
            <person name="Xia D."/>
            <person name="Makepeace B.L."/>
            <person name="Darby A.C."/>
            <person name="Kadowaki T."/>
        </authorList>
    </citation>
    <scope>NUCLEOTIDE SEQUENCE [LARGE SCALE GENOMIC DNA]</scope>
    <source>
        <strain evidence="1">Wuxi-XJTLU</strain>
    </source>
</reference>
<evidence type="ECO:0000313" key="2">
    <source>
        <dbReference type="Proteomes" id="UP000192247"/>
    </source>
</evidence>
<name>A0A1V9XXL5_9ACAR</name>
<dbReference type="InParanoid" id="A0A1V9XXL5"/>
<dbReference type="AlphaFoldDB" id="A0A1V9XXL5"/>
<organism evidence="1 2">
    <name type="scientific">Tropilaelaps mercedesae</name>
    <dbReference type="NCBI Taxonomy" id="418985"/>
    <lineage>
        <taxon>Eukaryota</taxon>
        <taxon>Metazoa</taxon>
        <taxon>Ecdysozoa</taxon>
        <taxon>Arthropoda</taxon>
        <taxon>Chelicerata</taxon>
        <taxon>Arachnida</taxon>
        <taxon>Acari</taxon>
        <taxon>Parasitiformes</taxon>
        <taxon>Mesostigmata</taxon>
        <taxon>Gamasina</taxon>
        <taxon>Dermanyssoidea</taxon>
        <taxon>Laelapidae</taxon>
        <taxon>Tropilaelaps</taxon>
    </lineage>
</organism>
<sequence>MPQDHFFTMSGPADILLNDPPGPTRTRRINLIKRHRTKQLLDVRFQTHAIRDVLACRMVTTQLIYRKHL</sequence>
<comment type="caution">
    <text evidence="1">The sequence shown here is derived from an EMBL/GenBank/DDBJ whole genome shotgun (WGS) entry which is preliminary data.</text>
</comment>
<accession>A0A1V9XXL5</accession>
<dbReference type="EMBL" id="MNPL01002463">
    <property type="protein sequence ID" value="OQR78245.1"/>
    <property type="molecule type" value="Genomic_DNA"/>
</dbReference>
<protein>
    <submittedName>
        <fullName evidence="1">Uncharacterized protein</fullName>
    </submittedName>
</protein>
<dbReference type="Proteomes" id="UP000192247">
    <property type="component" value="Unassembled WGS sequence"/>
</dbReference>
<proteinExistence type="predicted"/>